<dbReference type="Gene3D" id="2.20.28.30">
    <property type="entry name" value="RNA polymerase ii, chain L"/>
    <property type="match status" value="1"/>
</dbReference>
<reference evidence="2" key="1">
    <citation type="submission" date="2019-10" db="EMBL/GenBank/DDBJ databases">
        <title>Metagenomic sequencing of thiosulfate-disproportionating enrichment culture.</title>
        <authorList>
            <person name="Umezawa K."/>
            <person name="Kojima H."/>
            <person name="Fukui M."/>
        </authorList>
    </citation>
    <scope>NUCLEOTIDE SEQUENCE</scope>
    <source>
        <strain evidence="2">45J</strain>
    </source>
</reference>
<accession>A0A5J4L2N3</accession>
<evidence type="ECO:0000259" key="1">
    <source>
        <dbReference type="SMART" id="SM00834"/>
    </source>
</evidence>
<feature type="domain" description="Putative regulatory protein FmdB zinc ribbon" evidence="1">
    <location>
        <begin position="1"/>
        <end position="43"/>
    </location>
</feature>
<dbReference type="EMBL" id="BLAB01000001">
    <property type="protein sequence ID" value="GER92559.1"/>
    <property type="molecule type" value="Genomic_DNA"/>
</dbReference>
<dbReference type="AlphaFoldDB" id="A0A5J4L2N3"/>
<dbReference type="Pfam" id="PF09723">
    <property type="entry name" value="Zn_ribbon_8"/>
    <property type="match status" value="1"/>
</dbReference>
<name>A0A5J4L2N3_9ZZZZ</name>
<evidence type="ECO:0000313" key="2">
    <source>
        <dbReference type="EMBL" id="GER92559.1"/>
    </source>
</evidence>
<sequence length="66" mass="6865">MPIYEYACNKCSEVFSVFQSVNASEKDTRCPKCGSNDVKKKISSFSCCSIGASSASFSSSGGFGGG</sequence>
<dbReference type="NCBIfam" id="TIGR02605">
    <property type="entry name" value="CxxC_CxxC_SSSS"/>
    <property type="match status" value="1"/>
</dbReference>
<comment type="caution">
    <text evidence="2">The sequence shown here is derived from an EMBL/GenBank/DDBJ whole genome shotgun (WGS) entry which is preliminary data.</text>
</comment>
<dbReference type="PANTHER" id="PTHR34404">
    <property type="entry name" value="REGULATORY PROTEIN, FMDB FAMILY"/>
    <property type="match status" value="1"/>
</dbReference>
<dbReference type="SMART" id="SM00834">
    <property type="entry name" value="CxxC_CXXC_SSSS"/>
    <property type="match status" value="1"/>
</dbReference>
<dbReference type="PANTHER" id="PTHR34404:SF2">
    <property type="entry name" value="CONSERVED SERINE RICH PROTEIN"/>
    <property type="match status" value="1"/>
</dbReference>
<dbReference type="InterPro" id="IPR013429">
    <property type="entry name" value="Regulatory_FmdB_Zinc_ribbon"/>
</dbReference>
<organism evidence="2">
    <name type="scientific">hot springs metagenome</name>
    <dbReference type="NCBI Taxonomy" id="433727"/>
    <lineage>
        <taxon>unclassified sequences</taxon>
        <taxon>metagenomes</taxon>
        <taxon>ecological metagenomes</taxon>
    </lineage>
</organism>
<proteinExistence type="predicted"/>
<gene>
    <name evidence="2" type="ORF">A45J_0275</name>
</gene>
<protein>
    <recommendedName>
        <fullName evidence="1">Putative regulatory protein FmdB zinc ribbon domain-containing protein</fullName>
    </recommendedName>
</protein>